<dbReference type="RefSeq" id="WP_216126228.1">
    <property type="nucleotide sequence ID" value="NZ_CP086239.1"/>
</dbReference>
<evidence type="ECO:0000313" key="2">
    <source>
        <dbReference type="Proteomes" id="UP001164733"/>
    </source>
</evidence>
<reference evidence="1" key="1">
    <citation type="submission" date="2021-11" db="EMBL/GenBank/DDBJ databases">
        <title>Clostridia strains as spoilage organisms.</title>
        <authorList>
            <person name="Wambui J."/>
            <person name="Stevens M.J.A."/>
            <person name="Stephan R."/>
        </authorList>
    </citation>
    <scope>NUCLEOTIDE SEQUENCE</scope>
    <source>
        <strain evidence="1">CF009</strain>
    </source>
</reference>
<evidence type="ECO:0000313" key="1">
    <source>
        <dbReference type="EMBL" id="WAG62475.1"/>
    </source>
</evidence>
<dbReference type="Proteomes" id="UP001164733">
    <property type="component" value="Chromosome"/>
</dbReference>
<dbReference type="PANTHER" id="PTHR10000">
    <property type="entry name" value="PHOSPHOSERINE PHOSPHATASE"/>
    <property type="match status" value="1"/>
</dbReference>
<protein>
    <submittedName>
        <fullName evidence="1">HAD hydrolase family protein</fullName>
    </submittedName>
</protein>
<keyword evidence="1" id="KW-0378">Hydrolase</keyword>
<sequence>MYKLIVSNLDDTLLNDDHEICVKNIQAIKKASELGIKFVPASGRGYKEIEKILMNLDLKDKEQQYVISFNGGAITESKDNKIVRSSYLSFEKANEFINICSCCGKGKIRLFLENN</sequence>
<dbReference type="GO" id="GO:0016791">
    <property type="term" value="F:phosphatase activity"/>
    <property type="evidence" value="ECO:0007669"/>
    <property type="project" value="TreeGrafter"/>
</dbReference>
<dbReference type="EMBL" id="CP086239">
    <property type="protein sequence ID" value="WAG62475.1"/>
    <property type="molecule type" value="Genomic_DNA"/>
</dbReference>
<organism evidence="1 2">
    <name type="scientific">Clostridium estertheticum</name>
    <dbReference type="NCBI Taxonomy" id="238834"/>
    <lineage>
        <taxon>Bacteria</taxon>
        <taxon>Bacillati</taxon>
        <taxon>Bacillota</taxon>
        <taxon>Clostridia</taxon>
        <taxon>Eubacteriales</taxon>
        <taxon>Clostridiaceae</taxon>
        <taxon>Clostridium</taxon>
    </lineage>
</organism>
<dbReference type="GO" id="GO:0000287">
    <property type="term" value="F:magnesium ion binding"/>
    <property type="evidence" value="ECO:0007669"/>
    <property type="project" value="TreeGrafter"/>
</dbReference>
<dbReference type="GO" id="GO:0005829">
    <property type="term" value="C:cytosol"/>
    <property type="evidence" value="ECO:0007669"/>
    <property type="project" value="TreeGrafter"/>
</dbReference>
<name>A0AA47ELV1_9CLOT</name>
<gene>
    <name evidence="1" type="ORF">LL038_09660</name>
</gene>
<dbReference type="PANTHER" id="PTHR10000:SF8">
    <property type="entry name" value="HAD SUPERFAMILY HYDROLASE-LIKE, TYPE 3"/>
    <property type="match status" value="1"/>
</dbReference>
<accession>A0AA47ELV1</accession>
<dbReference type="AlphaFoldDB" id="A0AA47ELV1"/>
<proteinExistence type="predicted"/>
<dbReference type="Pfam" id="PF08282">
    <property type="entry name" value="Hydrolase_3"/>
    <property type="match status" value="1"/>
</dbReference>